<feature type="compositionally biased region" description="Pro residues" evidence="20">
    <location>
        <begin position="1810"/>
        <end position="1822"/>
    </location>
</feature>
<keyword evidence="15" id="KW-0393">Immunoglobulin domain</keyword>
<evidence type="ECO:0000313" key="24">
    <source>
        <dbReference type="EMBL" id="VFV24475.1"/>
    </source>
</evidence>
<dbReference type="PANTHER" id="PTHR16046:SF10">
    <property type="entry name" value="SMC5-SMC6 COMPLEX LOCALIZATION FACTOR PROTEIN 2"/>
    <property type="match status" value="1"/>
</dbReference>
<organism evidence="24 25">
    <name type="scientific">Lynx pardinus</name>
    <name type="common">Iberian lynx</name>
    <name type="synonym">Felis pardina</name>
    <dbReference type="NCBI Taxonomy" id="191816"/>
    <lineage>
        <taxon>Eukaryota</taxon>
        <taxon>Metazoa</taxon>
        <taxon>Chordata</taxon>
        <taxon>Craniata</taxon>
        <taxon>Vertebrata</taxon>
        <taxon>Euteleostomi</taxon>
        <taxon>Mammalia</taxon>
        <taxon>Eutheria</taxon>
        <taxon>Laurasiatheria</taxon>
        <taxon>Carnivora</taxon>
        <taxon>Feliformia</taxon>
        <taxon>Felidae</taxon>
        <taxon>Felinae</taxon>
        <taxon>Lynx</taxon>
    </lineage>
</organism>
<feature type="compositionally biased region" description="Polar residues" evidence="20">
    <location>
        <begin position="451"/>
        <end position="464"/>
    </location>
</feature>
<dbReference type="Pfam" id="PF01437">
    <property type="entry name" value="PSI"/>
    <property type="match status" value="1"/>
</dbReference>
<dbReference type="InterPro" id="IPR016201">
    <property type="entry name" value="PSI"/>
</dbReference>
<keyword evidence="6" id="KW-0597">Phosphoprotein</keyword>
<keyword evidence="4" id="KW-0217">Developmental protein</keyword>
<dbReference type="GO" id="GO:0005634">
    <property type="term" value="C:nucleus"/>
    <property type="evidence" value="ECO:0007669"/>
    <property type="project" value="TreeGrafter"/>
</dbReference>
<feature type="region of interest" description="Disordered" evidence="20">
    <location>
        <begin position="255"/>
        <end position="616"/>
    </location>
</feature>
<dbReference type="FunFam" id="3.30.1680.10:FF:000023">
    <property type="entry name" value="semaphorin-4G isoform X2"/>
    <property type="match status" value="1"/>
</dbReference>
<comment type="caution">
    <text evidence="19">Lacks conserved residue(s) required for the propagation of feature annotation.</text>
</comment>
<reference evidence="24 25" key="1">
    <citation type="submission" date="2019-01" db="EMBL/GenBank/DDBJ databases">
        <authorList>
            <person name="Alioto T."/>
            <person name="Alioto T."/>
        </authorList>
    </citation>
    <scope>NUCLEOTIDE SEQUENCE [LARGE SCALE GENOMIC DNA]</scope>
</reference>
<comment type="similarity">
    <text evidence="3">Belongs to the FAM178 family.</text>
</comment>
<feature type="compositionally biased region" description="Low complexity" evidence="20">
    <location>
        <begin position="265"/>
        <end position="278"/>
    </location>
</feature>
<name>A0A485MTT8_LYNPA</name>
<feature type="compositionally biased region" description="Basic residues" evidence="20">
    <location>
        <begin position="94"/>
        <end position="103"/>
    </location>
</feature>
<dbReference type="InterPro" id="IPR036352">
    <property type="entry name" value="Semap_dom_sf"/>
</dbReference>
<dbReference type="SMART" id="SM00423">
    <property type="entry name" value="PSI"/>
    <property type="match status" value="1"/>
</dbReference>
<keyword evidence="7 21" id="KW-0812">Transmembrane</keyword>
<evidence type="ECO:0000256" key="7">
    <source>
        <dbReference type="ARBA" id="ARBA00022692"/>
    </source>
</evidence>
<feature type="compositionally biased region" description="Polar residues" evidence="20">
    <location>
        <begin position="409"/>
        <end position="422"/>
    </location>
</feature>
<dbReference type="SMART" id="SM00409">
    <property type="entry name" value="IG"/>
    <property type="match status" value="1"/>
</dbReference>
<dbReference type="CDD" id="cd05872">
    <property type="entry name" value="Ig_Sema4B_like"/>
    <property type="match status" value="1"/>
</dbReference>
<dbReference type="PROSITE" id="PS51004">
    <property type="entry name" value="SEMA"/>
    <property type="match status" value="1"/>
</dbReference>
<evidence type="ECO:0000256" key="16">
    <source>
        <dbReference type="ARBA" id="ARBA00058257"/>
    </source>
</evidence>
<evidence type="ECO:0000256" key="2">
    <source>
        <dbReference type="ARBA" id="ARBA00009492"/>
    </source>
</evidence>
<keyword evidence="25" id="KW-1185">Reference proteome</keyword>
<keyword evidence="10" id="KW-0524">Neurogenesis</keyword>
<dbReference type="InterPro" id="IPR002165">
    <property type="entry name" value="Plexin_repeat"/>
</dbReference>
<feature type="compositionally biased region" description="Basic and acidic residues" evidence="20">
    <location>
        <begin position="180"/>
        <end position="199"/>
    </location>
</feature>
<dbReference type="Gene3D" id="3.30.1680.10">
    <property type="entry name" value="ligand-binding face of the semaphorins, domain 2"/>
    <property type="match status" value="1"/>
</dbReference>
<dbReference type="Pfam" id="PF01403">
    <property type="entry name" value="Sema"/>
    <property type="match status" value="1"/>
</dbReference>
<feature type="region of interest" description="Disordered" evidence="20">
    <location>
        <begin position="1"/>
        <end position="108"/>
    </location>
</feature>
<dbReference type="GO" id="GO:2000781">
    <property type="term" value="P:positive regulation of double-strand break repair"/>
    <property type="evidence" value="ECO:0007669"/>
    <property type="project" value="TreeGrafter"/>
</dbReference>
<dbReference type="Gene3D" id="2.60.40.10">
    <property type="entry name" value="Immunoglobulins"/>
    <property type="match status" value="1"/>
</dbReference>
<feature type="compositionally biased region" description="Basic and acidic residues" evidence="20">
    <location>
        <begin position="387"/>
        <end position="402"/>
    </location>
</feature>
<dbReference type="InterPro" id="IPR013783">
    <property type="entry name" value="Ig-like_fold"/>
</dbReference>
<dbReference type="EMBL" id="CAAGRJ010006514">
    <property type="protein sequence ID" value="VFV24475.1"/>
    <property type="molecule type" value="Genomic_DNA"/>
</dbReference>
<dbReference type="InterPro" id="IPR001627">
    <property type="entry name" value="Semap_dom"/>
</dbReference>
<feature type="domain" description="Ig-like" evidence="22">
    <location>
        <begin position="1613"/>
        <end position="1695"/>
    </location>
</feature>
<comment type="subunit">
    <text evidence="17">Interacts with PLXNB2.</text>
</comment>
<feature type="compositionally biased region" description="Acidic residues" evidence="20">
    <location>
        <begin position="1782"/>
        <end position="1791"/>
    </location>
</feature>
<protein>
    <recommendedName>
        <fullName evidence="18">Semaphorin-4G</fullName>
    </recommendedName>
</protein>
<evidence type="ECO:0000256" key="9">
    <source>
        <dbReference type="ARBA" id="ARBA00022782"/>
    </source>
</evidence>
<evidence type="ECO:0000256" key="10">
    <source>
        <dbReference type="ARBA" id="ARBA00022902"/>
    </source>
</evidence>
<dbReference type="InterPro" id="IPR015943">
    <property type="entry name" value="WD40/YVTN_repeat-like_dom_sf"/>
</dbReference>
<feature type="region of interest" description="Disordered" evidence="20">
    <location>
        <begin position="160"/>
        <end position="236"/>
    </location>
</feature>
<feature type="compositionally biased region" description="Low complexity" evidence="20">
    <location>
        <begin position="580"/>
        <end position="589"/>
    </location>
</feature>
<dbReference type="FunFam" id="2.130.10.10:FF:000033">
    <property type="entry name" value="Semaphorin 4B"/>
    <property type="match status" value="1"/>
</dbReference>
<feature type="compositionally biased region" description="Acidic residues" evidence="20">
    <location>
        <begin position="599"/>
        <end position="616"/>
    </location>
</feature>
<feature type="compositionally biased region" description="Basic and acidic residues" evidence="20">
    <location>
        <begin position="279"/>
        <end position="292"/>
    </location>
</feature>
<feature type="compositionally biased region" description="Basic and acidic residues" evidence="20">
    <location>
        <begin position="59"/>
        <end position="74"/>
    </location>
</feature>
<evidence type="ECO:0000256" key="3">
    <source>
        <dbReference type="ARBA" id="ARBA00010311"/>
    </source>
</evidence>
<proteinExistence type="inferred from homology"/>
<keyword evidence="13" id="KW-1015">Disulfide bond</keyword>
<feature type="compositionally biased region" description="Basic and acidic residues" evidence="20">
    <location>
        <begin position="496"/>
        <end position="529"/>
    </location>
</feature>
<feature type="compositionally biased region" description="Basic and acidic residues" evidence="20">
    <location>
        <begin position="339"/>
        <end position="349"/>
    </location>
</feature>
<keyword evidence="5" id="KW-1003">Cell membrane</keyword>
<feature type="region of interest" description="Disordered" evidence="20">
    <location>
        <begin position="1769"/>
        <end position="1822"/>
    </location>
</feature>
<dbReference type="Gene3D" id="2.130.10.10">
    <property type="entry name" value="YVTN repeat-like/Quinoprotein amine dehydrogenase"/>
    <property type="match status" value="1"/>
</dbReference>
<comment type="function">
    <text evidence="16">Cell surface receptor for PLXNB2. May play a role in axon guidance.</text>
</comment>
<evidence type="ECO:0000256" key="4">
    <source>
        <dbReference type="ARBA" id="ARBA00022473"/>
    </source>
</evidence>
<keyword evidence="8" id="KW-0732">Signal</keyword>
<dbReference type="InterPro" id="IPR036179">
    <property type="entry name" value="Ig-like_dom_sf"/>
</dbReference>
<evidence type="ECO:0000256" key="13">
    <source>
        <dbReference type="ARBA" id="ARBA00023157"/>
    </source>
</evidence>
<dbReference type="GO" id="GO:0030154">
    <property type="term" value="P:cell differentiation"/>
    <property type="evidence" value="ECO:0007669"/>
    <property type="project" value="UniProtKB-KW"/>
</dbReference>
<feature type="compositionally biased region" description="Polar residues" evidence="20">
    <location>
        <begin position="293"/>
        <end position="307"/>
    </location>
</feature>
<evidence type="ECO:0000256" key="14">
    <source>
        <dbReference type="ARBA" id="ARBA00023180"/>
    </source>
</evidence>
<evidence type="ECO:0000256" key="19">
    <source>
        <dbReference type="PROSITE-ProRule" id="PRU00352"/>
    </source>
</evidence>
<comment type="similarity">
    <text evidence="2">Belongs to the semaphorin family.</text>
</comment>
<evidence type="ECO:0000313" key="25">
    <source>
        <dbReference type="Proteomes" id="UP000386466"/>
    </source>
</evidence>
<dbReference type="SUPFAM" id="SSF48726">
    <property type="entry name" value="Immunoglobulin"/>
    <property type="match status" value="1"/>
</dbReference>
<dbReference type="InterPro" id="IPR007110">
    <property type="entry name" value="Ig-like_dom"/>
</dbReference>
<dbReference type="GO" id="GO:0007399">
    <property type="term" value="P:nervous system development"/>
    <property type="evidence" value="ECO:0007669"/>
    <property type="project" value="UniProtKB-KW"/>
</dbReference>
<evidence type="ECO:0000256" key="20">
    <source>
        <dbReference type="SAM" id="MobiDB-lite"/>
    </source>
</evidence>
<keyword evidence="12 21" id="KW-0472">Membrane</keyword>
<evidence type="ECO:0000256" key="18">
    <source>
        <dbReference type="ARBA" id="ARBA00074134"/>
    </source>
</evidence>
<evidence type="ECO:0000259" key="23">
    <source>
        <dbReference type="PROSITE" id="PS51004"/>
    </source>
</evidence>
<feature type="compositionally biased region" description="Low complexity" evidence="20">
    <location>
        <begin position="212"/>
        <end position="221"/>
    </location>
</feature>
<evidence type="ECO:0000256" key="8">
    <source>
        <dbReference type="ARBA" id="ARBA00022729"/>
    </source>
</evidence>
<evidence type="ECO:0000256" key="1">
    <source>
        <dbReference type="ARBA" id="ARBA00004251"/>
    </source>
</evidence>
<keyword evidence="11 21" id="KW-1133">Transmembrane helix</keyword>
<evidence type="ECO:0000256" key="21">
    <source>
        <dbReference type="SAM" id="Phobius"/>
    </source>
</evidence>
<dbReference type="FunFam" id="2.60.40.10:FF:000799">
    <property type="entry name" value="Semaphorin 4G"/>
    <property type="match status" value="1"/>
</dbReference>
<dbReference type="SMART" id="SM00630">
    <property type="entry name" value="Sema"/>
    <property type="match status" value="1"/>
</dbReference>
<dbReference type="InterPro" id="IPR026161">
    <property type="entry name" value="FAM178"/>
</dbReference>
<dbReference type="InterPro" id="IPR044276">
    <property type="entry name" value="CANIN_dom"/>
</dbReference>
<dbReference type="SUPFAM" id="SSF103575">
    <property type="entry name" value="Plexin repeat"/>
    <property type="match status" value="1"/>
</dbReference>
<dbReference type="GO" id="GO:1990166">
    <property type="term" value="P:protein localization to site of double-strand break"/>
    <property type="evidence" value="ECO:0007669"/>
    <property type="project" value="TreeGrafter"/>
</dbReference>
<dbReference type="Proteomes" id="UP000386466">
    <property type="component" value="Unassembled WGS sequence"/>
</dbReference>
<evidence type="ECO:0000256" key="6">
    <source>
        <dbReference type="ARBA" id="ARBA00022553"/>
    </source>
</evidence>
<evidence type="ECO:0000256" key="5">
    <source>
        <dbReference type="ARBA" id="ARBA00022475"/>
    </source>
</evidence>
<sequence length="1885" mass="209582">MTRRCMPARPGFPSSPAPGSSPPRCHLRPGSTAPAAAGKRTKSPGDRKQSIIDFFKPASKQDRHMLDSPQKSDIKYGGSGFSITGTEQFERKLSSPKKSKPKRMPSEKSTILEAFMKGVKEHHKDRGIHESRRPCVSIATKYPKAVTKVYVPPYCLSKEMKTLKKKHRSPERRKSLFIHENSREKNDRDRDKTSADSKKQATVTEADIFKNSSRSLSSRSSLSRHHPGESPLGAKFQLSLASYCRERELKKLRREQMEQRINSENSFSKASNLSLKSSSIERKCKPRQEQSKQNDVTPGKSNLSNLENGHFSRKRASSDSWEPASGSKQNKFPDKRKRNSVDSDLKSTRESIMPKVKESFLEKRPDGSHQREKFIKHIALKTPGDVLRLEDISKEPSEEVDRSSGGLAPSNSGHHSSRNSDQIRVASTKETKMQKPHLSLPQEKSADKKASSLQKNKPASSVASKETKLLPLLSHVPSAGSSRVPLNAKNCTLPVPKKEKERSSSKECSGHSTESSRHKEHKAKTDKADSNVSSGKISGGSLHSEYGTPTKSPPAALEVVPCIPSPTAPSDKAPSDKESSGNSNAGSSALKRKLRGDFDSDEESLGYNLDSDEEEETLKSLEEIMALNFNQTPTTTGKPPALSKGLRSQSSDYTEHVHSGTYTNTLERLVKEMEDTQRLDELQKQLQEDIRQGRGIKSPIRIGDQDSTDDEDGLLEEHREFLKKFSVTIDAIPDHHPGEEIFNFLNSGKIFNQYTLDLRDSGFIGQSAVEKLILKSGKTDQIFLTTQGFLTSAYHYVQCPIPVLKWLFRMMSVHTDCIVSVQILSTLMEITIRNDTFSDSPVWPWIPSLSDIAAVFFNMGIDFRSLFPLENLQPDFNEDNLVSETQMTLGGKGSEDSSCKPIFSTLPETNILNVVKFLGLCTSIHPEGYQDREIMLLILMLFKMSLEKQLKQIPLVDFQSLLINLMKNIRDWNTKVPELCLAINELSSHPHNLLWLVQLVPNWTSRGRQLRQCLSLVIISKLLDEKHEDIPNASNLQISVLHRYLVQMKPSDLLKKMVLKKRAEQPNGTIDDSLHLELEKQAYYLTYILLHLVGEVSCSHSFSSGQRKHFVHLCGALEKHVKCDIREDARLFYRTKIHWEASPEMQSKCHQKGKNNQTECFNHVRFLQRLNATHFYACGTHAFQPLCAAIDAEAFTLPTSFEEGKEKCPYDPARGFTGLIIDGGLYTATRYEFRSIPDIRRSRHPHSLRTEEAPMHWLNDAEFVFSVLVRESEASTVGDDDKVYYFFTERATDEGPSSFTQSRNSHRVARVARVCKGDLGGKKILQKKWTSFLKARLVCHIPQYEMLRGVCSLDTDTSARTHFYAAFTLTTQWKTLEASAICRYDLAEVQAVFAGPYMEYQDGARRWGRYEGGVPEPRPGSCITDSLRTRGYNSSQDLPSLVLDFVKLHPLMARPVVPTRGRPLLLKRSVRYTHLTGTPVTTPAGPTYDLLFLGTADGWIHKAVVLGSGMHIIEETQVFKEPQSVENLVISPMQHSLYVGAPSGVIQLPLSSCSRYRSCYDCILARDPYCGWDPSTHACIITNRSQGSRTALIQDIERGNRGCEGNKDTGPPPPLRTRSVLRGDDVLLPCDQPSNLARALWLLNGSMGLNDGQHGYRVGVDGLLVTNIQPEHSGNYGCYAEENGLRTLLASYSLTVRPATPAPAPQAPAVPGAQLAPDVRLLYVLAIAALGGLCLILASSLLYVACLQGGRRGRRRKYSLGRAGRAGGSAVQLQTVSGQCPGEEDEGDDGEGAGGLEGGCLQIIPGEGAPAPPPPPPPPPPAELTNGLVALPSRLRRMNGNSYVLLRQSNNGVPAGPCSFAEELSRILEKRKHTQLVEHLDESSV</sequence>
<dbReference type="PANTHER" id="PTHR16046">
    <property type="entry name" value="SMC5-SMC6 COMPLEX LOCALIZATION FACTOR 2"/>
    <property type="match status" value="1"/>
</dbReference>
<gene>
    <name evidence="24" type="ORF">LYPA_23C006651</name>
</gene>
<evidence type="ECO:0000256" key="15">
    <source>
        <dbReference type="ARBA" id="ARBA00023319"/>
    </source>
</evidence>
<feature type="region of interest" description="Disordered" evidence="20">
    <location>
        <begin position="631"/>
        <end position="655"/>
    </location>
</feature>
<dbReference type="InterPro" id="IPR003599">
    <property type="entry name" value="Ig_sub"/>
</dbReference>
<feature type="compositionally biased region" description="Basic and acidic residues" evidence="20">
    <location>
        <begin position="355"/>
        <end position="375"/>
    </location>
</feature>
<evidence type="ECO:0000256" key="12">
    <source>
        <dbReference type="ARBA" id="ARBA00023136"/>
    </source>
</evidence>
<dbReference type="GO" id="GO:0035861">
    <property type="term" value="C:site of double-strand break"/>
    <property type="evidence" value="ECO:0007669"/>
    <property type="project" value="TreeGrafter"/>
</dbReference>
<evidence type="ECO:0000259" key="22">
    <source>
        <dbReference type="PROSITE" id="PS50835"/>
    </source>
</evidence>
<dbReference type="GO" id="GO:0006974">
    <property type="term" value="P:DNA damage response"/>
    <property type="evidence" value="ECO:0007669"/>
    <property type="project" value="TreeGrafter"/>
</dbReference>
<feature type="transmembrane region" description="Helical" evidence="21">
    <location>
        <begin position="1721"/>
        <end position="1747"/>
    </location>
</feature>
<evidence type="ECO:0000256" key="17">
    <source>
        <dbReference type="ARBA" id="ARBA00062115"/>
    </source>
</evidence>
<dbReference type="Pfam" id="PF14816">
    <property type="entry name" value="CANIN"/>
    <property type="match status" value="1"/>
</dbReference>
<comment type="subcellular location">
    <subcellularLocation>
        <location evidence="1">Cell membrane</location>
        <topology evidence="1">Single-pass type I membrane protein</topology>
    </subcellularLocation>
</comment>
<dbReference type="PROSITE" id="PS50835">
    <property type="entry name" value="IG_LIKE"/>
    <property type="match status" value="1"/>
</dbReference>
<dbReference type="GO" id="GO:0005886">
    <property type="term" value="C:plasma membrane"/>
    <property type="evidence" value="ECO:0007669"/>
    <property type="project" value="UniProtKB-SubCell"/>
</dbReference>
<keyword evidence="9" id="KW-0221">Differentiation</keyword>
<keyword evidence="14" id="KW-0325">Glycoprotein</keyword>
<dbReference type="SUPFAM" id="SSF101912">
    <property type="entry name" value="Sema domain"/>
    <property type="match status" value="1"/>
</dbReference>
<evidence type="ECO:0000256" key="11">
    <source>
        <dbReference type="ARBA" id="ARBA00022989"/>
    </source>
</evidence>
<feature type="domain" description="Sema" evidence="23">
    <location>
        <begin position="1073"/>
        <end position="1550"/>
    </location>
</feature>
<accession>A0A485MTT8</accession>